<evidence type="ECO:0000313" key="9">
    <source>
        <dbReference type="EMBL" id="UTR79753.1"/>
    </source>
</evidence>
<dbReference type="Pfam" id="PF01032">
    <property type="entry name" value="FecCD"/>
    <property type="match status" value="1"/>
</dbReference>
<comment type="subcellular location">
    <subcellularLocation>
        <location evidence="1">Cell membrane</location>
        <topology evidence="1">Multi-pass membrane protein</topology>
    </subcellularLocation>
</comment>
<evidence type="ECO:0000256" key="1">
    <source>
        <dbReference type="ARBA" id="ARBA00004651"/>
    </source>
</evidence>
<name>A0ABY5F7T2_9ACTN</name>
<dbReference type="CDD" id="cd06550">
    <property type="entry name" value="TM_ABC_iron-siderophores_like"/>
    <property type="match status" value="1"/>
</dbReference>
<feature type="transmembrane region" description="Helical" evidence="8">
    <location>
        <begin position="160"/>
        <end position="181"/>
    </location>
</feature>
<keyword evidence="7 8" id="KW-0472">Membrane</keyword>
<protein>
    <submittedName>
        <fullName evidence="9">Iron ABC transporter permease</fullName>
    </submittedName>
</protein>
<proteinExistence type="inferred from homology"/>
<dbReference type="InterPro" id="IPR000522">
    <property type="entry name" value="ABC_transptr_permease_BtuC"/>
</dbReference>
<dbReference type="PANTHER" id="PTHR30472:SF25">
    <property type="entry name" value="ABC TRANSPORTER PERMEASE PROTEIN MJ0876-RELATED"/>
    <property type="match status" value="1"/>
</dbReference>
<evidence type="ECO:0000256" key="8">
    <source>
        <dbReference type="SAM" id="Phobius"/>
    </source>
</evidence>
<keyword evidence="4" id="KW-1003">Cell membrane</keyword>
<keyword evidence="5 8" id="KW-0812">Transmembrane</keyword>
<feature type="transmembrane region" description="Helical" evidence="8">
    <location>
        <begin position="128"/>
        <end position="148"/>
    </location>
</feature>
<evidence type="ECO:0000256" key="2">
    <source>
        <dbReference type="ARBA" id="ARBA00007935"/>
    </source>
</evidence>
<keyword evidence="3" id="KW-0813">Transport</keyword>
<dbReference type="PANTHER" id="PTHR30472">
    <property type="entry name" value="FERRIC ENTEROBACTIN TRANSPORT SYSTEM PERMEASE PROTEIN"/>
    <property type="match status" value="1"/>
</dbReference>
<feature type="transmembrane region" description="Helical" evidence="8">
    <location>
        <begin position="324"/>
        <end position="344"/>
    </location>
</feature>
<organism evidence="9 10">
    <name type="scientific">Streptomyces cavourensis</name>
    <dbReference type="NCBI Taxonomy" id="67258"/>
    <lineage>
        <taxon>Bacteria</taxon>
        <taxon>Bacillati</taxon>
        <taxon>Actinomycetota</taxon>
        <taxon>Actinomycetes</taxon>
        <taxon>Kitasatosporales</taxon>
        <taxon>Streptomycetaceae</taxon>
        <taxon>Streptomyces</taxon>
    </lineage>
</organism>
<feature type="transmembrane region" description="Helical" evidence="8">
    <location>
        <begin position="102"/>
        <end position="122"/>
    </location>
</feature>
<feature type="transmembrane region" description="Helical" evidence="8">
    <location>
        <begin position="69"/>
        <end position="90"/>
    </location>
</feature>
<comment type="similarity">
    <text evidence="2">Belongs to the binding-protein-dependent transport system permease family. FecCD subfamily.</text>
</comment>
<accession>A0ABY5F7T2</accession>
<feature type="transmembrane region" description="Helical" evidence="8">
    <location>
        <begin position="207"/>
        <end position="228"/>
    </location>
</feature>
<keyword evidence="10" id="KW-1185">Reference proteome</keyword>
<dbReference type="RefSeq" id="WP_255239218.1">
    <property type="nucleotide sequence ID" value="NZ_CP101397.1"/>
</dbReference>
<evidence type="ECO:0000256" key="7">
    <source>
        <dbReference type="ARBA" id="ARBA00023136"/>
    </source>
</evidence>
<evidence type="ECO:0000256" key="6">
    <source>
        <dbReference type="ARBA" id="ARBA00022989"/>
    </source>
</evidence>
<gene>
    <name evidence="9" type="ORF">NLU04_15435</name>
</gene>
<dbReference type="Gene3D" id="1.10.3470.10">
    <property type="entry name" value="ABC transporter involved in vitamin B12 uptake, BtuC"/>
    <property type="match status" value="1"/>
</dbReference>
<dbReference type="InterPro" id="IPR037294">
    <property type="entry name" value="ABC_BtuC-like"/>
</dbReference>
<evidence type="ECO:0000313" key="10">
    <source>
        <dbReference type="Proteomes" id="UP001058236"/>
    </source>
</evidence>
<keyword evidence="6 8" id="KW-1133">Transmembrane helix</keyword>
<evidence type="ECO:0000256" key="3">
    <source>
        <dbReference type="ARBA" id="ARBA00022448"/>
    </source>
</evidence>
<reference evidence="9" key="1">
    <citation type="submission" date="2022-07" db="EMBL/GenBank/DDBJ databases">
        <title>Genomic of Streptomyces cavourensis F2.</title>
        <authorList>
            <person name="Hu S."/>
            <person name="Liang W."/>
        </authorList>
    </citation>
    <scope>NUCLEOTIDE SEQUENCE</scope>
    <source>
        <strain evidence="9">F2</strain>
    </source>
</reference>
<dbReference type="Proteomes" id="UP001058236">
    <property type="component" value="Chromosome"/>
</dbReference>
<evidence type="ECO:0000256" key="4">
    <source>
        <dbReference type="ARBA" id="ARBA00022475"/>
    </source>
</evidence>
<dbReference type="SUPFAM" id="SSF81345">
    <property type="entry name" value="ABC transporter involved in vitamin B12 uptake, BtuC"/>
    <property type="match status" value="1"/>
</dbReference>
<feature type="transmembrane region" description="Helical" evidence="8">
    <location>
        <begin position="248"/>
        <end position="274"/>
    </location>
</feature>
<sequence length="351" mass="34768">MSVSEAAPGTARRAWRSPGVRLGALVVLAAAVACADLFAGRGVTAGGVRAVLLGGGDPMAQHIVLQLRLPRLLVALVAGASLGVAGLVLQSALRNPLAGPEVTGVTPGAVLGAVAATGLGLAGWDSPAAVVVAACLGGFAGAGLLWLLAGREKGDPEQTAVYGVLVSAVLAGLTAVVLLVAPGELGSVVQWLIGSTEGRVWAHWHLLWPWAAVWGAAAWLLAAPLTLLRCGDEQASAAGLDAGRGRAAALVCAVALTAGAVSAVGALGFVGLLVPHLALAVFGADLRITLPGAALLGAVVACGADAAAQLLSRLLVVVLEADRLTLPVGALTTFVGAGLLLVVARRRADER</sequence>
<dbReference type="EMBL" id="CP101397">
    <property type="protein sequence ID" value="UTR79753.1"/>
    <property type="molecule type" value="Genomic_DNA"/>
</dbReference>
<evidence type="ECO:0000256" key="5">
    <source>
        <dbReference type="ARBA" id="ARBA00022692"/>
    </source>
</evidence>